<dbReference type="Pfam" id="PF11985">
    <property type="entry name" value="Phage_Mu_Gp27"/>
    <property type="match status" value="1"/>
</dbReference>
<reference evidence="1 2" key="1">
    <citation type="submission" date="2018-06" db="EMBL/GenBank/DDBJ databases">
        <authorList>
            <consortium name="Pathogen Informatics"/>
            <person name="Doyle S."/>
        </authorList>
    </citation>
    <scope>NUCLEOTIDE SEQUENCE [LARGE SCALE GENOMIC DNA]</scope>
    <source>
        <strain evidence="1 2">NCTC10717</strain>
    </source>
</reference>
<evidence type="ECO:0000313" key="1">
    <source>
        <dbReference type="EMBL" id="SUO97645.1"/>
    </source>
</evidence>
<accession>A0A380MYL1</accession>
<evidence type="ECO:0000313" key="2">
    <source>
        <dbReference type="Proteomes" id="UP000254575"/>
    </source>
</evidence>
<dbReference type="AlphaFoldDB" id="A0A380MYL1"/>
<dbReference type="OrthoDB" id="5873478at2"/>
<gene>
    <name evidence="1" type="ORF">NCTC10717_01551</name>
</gene>
<protein>
    <submittedName>
        <fullName evidence="1">Protein of uncharacterized function (DUF3486)</fullName>
    </submittedName>
</protein>
<name>A0A380MYL1_9GAMM</name>
<dbReference type="InterPro" id="IPR021874">
    <property type="entry name" value="Phage_Mu_Gp27"/>
</dbReference>
<sequence length="179" mass="19606">MAQSSIKTLPSALLEQLQEWLRDPSITQLEATDRLNTLLVELGEKPRSKSAVNRYAMQMQAVGDKIQQSREIADMWIARFGNAPQGKVGALLNEMVRNLAFSTALRLSENEEAVEPKLLRELAIAIEKLEQASNLNEKRQADIERAALAKAATAAEQSAKAQGLSDEAVALIKQKILGG</sequence>
<dbReference type="EMBL" id="UHIA01000004">
    <property type="protein sequence ID" value="SUO97645.1"/>
    <property type="molecule type" value="Genomic_DNA"/>
</dbReference>
<proteinExistence type="predicted"/>
<dbReference type="RefSeq" id="WP_115218718.1">
    <property type="nucleotide sequence ID" value="NZ_UHIA01000004.1"/>
</dbReference>
<dbReference type="Proteomes" id="UP000254575">
    <property type="component" value="Unassembled WGS sequence"/>
</dbReference>
<keyword evidence="2" id="KW-1185">Reference proteome</keyword>
<organism evidence="1 2">
    <name type="scientific">Suttonella indologenes</name>
    <dbReference type="NCBI Taxonomy" id="13276"/>
    <lineage>
        <taxon>Bacteria</taxon>
        <taxon>Pseudomonadati</taxon>
        <taxon>Pseudomonadota</taxon>
        <taxon>Gammaproteobacteria</taxon>
        <taxon>Cardiobacteriales</taxon>
        <taxon>Cardiobacteriaceae</taxon>
        <taxon>Suttonella</taxon>
    </lineage>
</organism>